<sequence>MKKGLIVLLLTSFLGFSQSLERQVIGGAGATLTDNSTVILDYTVGEVVVSSITDGNTLLTQGFQQGEVLLSVNIGITAFLQGALLSPNSGEESLMRDDLRVANYIPTTSPYSDGLTCNPNVFTVTGANAIVDWVFVELRDKNDNTSVLHGKSALLQRDGDIVGVDGVSPLNFITSANNYFVAIKHRNHLGIMSSNAIALSDTVTILNFTEANNQITYGNNAQTTHGIPNGIIAMWSGNANSDNTVKYLGSGNDTNSIKDKVLSETGNTTNSNLYTSQGYHTADVNLDGAVKYQGSGNDANTVKDAVLAHPTNQVSPSNLFTITEQLPEN</sequence>
<keyword evidence="2" id="KW-1185">Reference proteome</keyword>
<proteinExistence type="predicted"/>
<evidence type="ECO:0000313" key="1">
    <source>
        <dbReference type="EMBL" id="MFD0963108.1"/>
    </source>
</evidence>
<evidence type="ECO:0000313" key="2">
    <source>
        <dbReference type="Proteomes" id="UP001596997"/>
    </source>
</evidence>
<comment type="caution">
    <text evidence="1">The sequence shown here is derived from an EMBL/GenBank/DDBJ whole genome shotgun (WGS) entry which is preliminary data.</text>
</comment>
<accession>A0ABW3HZZ2</accession>
<gene>
    <name evidence="1" type="ORF">ACFQ1O_03710</name>
</gene>
<dbReference type="RefSeq" id="WP_377713474.1">
    <property type="nucleotide sequence ID" value="NZ_JBHTJM010000003.1"/>
</dbReference>
<dbReference type="EMBL" id="JBHTJM010000003">
    <property type="protein sequence ID" value="MFD0963108.1"/>
    <property type="molecule type" value="Genomic_DNA"/>
</dbReference>
<reference evidence="2" key="1">
    <citation type="journal article" date="2019" name="Int. J. Syst. Evol. Microbiol.">
        <title>The Global Catalogue of Microorganisms (GCM) 10K type strain sequencing project: providing services to taxonomists for standard genome sequencing and annotation.</title>
        <authorList>
            <consortium name="The Broad Institute Genomics Platform"/>
            <consortium name="The Broad Institute Genome Sequencing Center for Infectious Disease"/>
            <person name="Wu L."/>
            <person name="Ma J."/>
        </authorList>
    </citation>
    <scope>NUCLEOTIDE SEQUENCE [LARGE SCALE GENOMIC DNA]</scope>
    <source>
        <strain evidence="2">CCUG 62114</strain>
    </source>
</reference>
<name>A0ABW3HZZ2_9FLAO</name>
<organism evidence="1 2">
    <name type="scientific">Pseudofulvibacter geojedonensis</name>
    <dbReference type="NCBI Taxonomy" id="1123758"/>
    <lineage>
        <taxon>Bacteria</taxon>
        <taxon>Pseudomonadati</taxon>
        <taxon>Bacteroidota</taxon>
        <taxon>Flavobacteriia</taxon>
        <taxon>Flavobacteriales</taxon>
        <taxon>Flavobacteriaceae</taxon>
        <taxon>Pseudofulvibacter</taxon>
    </lineage>
</organism>
<protein>
    <submittedName>
        <fullName evidence="1">Hemagglutinin protein</fullName>
    </submittedName>
</protein>
<dbReference type="Proteomes" id="UP001596997">
    <property type="component" value="Unassembled WGS sequence"/>
</dbReference>